<keyword evidence="10" id="KW-0175">Coiled coil</keyword>
<feature type="chain" id="PRO_5004659329" description="Nucleotide exchange factor SIL1" evidence="12">
    <location>
        <begin position="25"/>
        <end position="442"/>
    </location>
</feature>
<evidence type="ECO:0000256" key="6">
    <source>
        <dbReference type="ARBA" id="ARBA00022824"/>
    </source>
</evidence>
<dbReference type="InterPro" id="IPR011989">
    <property type="entry name" value="ARM-like"/>
</dbReference>
<dbReference type="InterPro" id="IPR016024">
    <property type="entry name" value="ARM-type_fold"/>
</dbReference>
<keyword evidence="5 12" id="KW-0732">Signal</keyword>
<evidence type="ECO:0000256" key="8">
    <source>
        <dbReference type="ARBA" id="ARBA00023010"/>
    </source>
</evidence>
<evidence type="ECO:0000256" key="5">
    <source>
        <dbReference type="ARBA" id="ARBA00022729"/>
    </source>
</evidence>
<dbReference type="PANTHER" id="PTHR19316:SF35">
    <property type="entry name" value="NUCLEOTIDE EXCHANGE FACTOR SIL1"/>
    <property type="match status" value="1"/>
</dbReference>
<dbReference type="SUPFAM" id="SSF48371">
    <property type="entry name" value="ARM repeat"/>
    <property type="match status" value="1"/>
</dbReference>
<dbReference type="GO" id="GO:0005788">
    <property type="term" value="C:endoplasmic reticulum lumen"/>
    <property type="evidence" value="ECO:0007669"/>
    <property type="project" value="UniProtKB-SubCell"/>
</dbReference>
<dbReference type="GO" id="GO:0015031">
    <property type="term" value="P:protein transport"/>
    <property type="evidence" value="ECO:0007669"/>
    <property type="project" value="UniProtKB-KW"/>
</dbReference>
<reference evidence="13" key="1">
    <citation type="journal article" date="2014" name="Insect Biochem. Mol. Biol.">
        <title>An insight into the sialome of the frog biting fly, Corethrella appendiculata.</title>
        <authorList>
            <person name="Ribeiro J.M.C."/>
            <person name="Chagas A.C."/>
            <person name="Pham V.M."/>
            <person name="Lounibos L.P."/>
            <person name="Calvo E."/>
        </authorList>
    </citation>
    <scope>NUCLEOTIDE SEQUENCE</scope>
    <source>
        <tissue evidence="13">Salivary glands</tissue>
    </source>
</reference>
<dbReference type="AlphaFoldDB" id="U5EHJ2"/>
<evidence type="ECO:0000256" key="11">
    <source>
        <dbReference type="SAM" id="MobiDB-lite"/>
    </source>
</evidence>
<feature type="compositionally biased region" description="Polar residues" evidence="11">
    <location>
        <begin position="71"/>
        <end position="89"/>
    </location>
</feature>
<feature type="coiled-coil region" evidence="10">
    <location>
        <begin position="116"/>
        <end position="143"/>
    </location>
</feature>
<dbReference type="Gene3D" id="1.25.10.10">
    <property type="entry name" value="Leucine-rich Repeat Variant"/>
    <property type="match status" value="1"/>
</dbReference>
<keyword evidence="9" id="KW-0325">Glycoprotein</keyword>
<evidence type="ECO:0000256" key="12">
    <source>
        <dbReference type="SAM" id="SignalP"/>
    </source>
</evidence>
<evidence type="ECO:0000256" key="3">
    <source>
        <dbReference type="ARBA" id="ARBA00015352"/>
    </source>
</evidence>
<dbReference type="EMBL" id="GANO01002999">
    <property type="protein sequence ID" value="JAB56872.1"/>
    <property type="molecule type" value="mRNA"/>
</dbReference>
<dbReference type="GO" id="GO:0000774">
    <property type="term" value="F:adenyl-nucleotide exchange factor activity"/>
    <property type="evidence" value="ECO:0007669"/>
    <property type="project" value="TreeGrafter"/>
</dbReference>
<comment type="similarity">
    <text evidence="2">Belongs to the SIL1 family.</text>
</comment>
<evidence type="ECO:0000256" key="4">
    <source>
        <dbReference type="ARBA" id="ARBA00022448"/>
    </source>
</evidence>
<evidence type="ECO:0000256" key="1">
    <source>
        <dbReference type="ARBA" id="ARBA00004319"/>
    </source>
</evidence>
<evidence type="ECO:0000256" key="7">
    <source>
        <dbReference type="ARBA" id="ARBA00022927"/>
    </source>
</evidence>
<proteinExistence type="evidence at transcript level"/>
<evidence type="ECO:0000256" key="10">
    <source>
        <dbReference type="SAM" id="Coils"/>
    </source>
</evidence>
<keyword evidence="4" id="KW-0813">Transport</keyword>
<keyword evidence="8" id="KW-0811">Translocation</keyword>
<dbReference type="InterPro" id="IPR050693">
    <property type="entry name" value="Hsp70_NEF-Inhibitors"/>
</dbReference>
<protein>
    <recommendedName>
        <fullName evidence="3">Nucleotide exchange factor SIL1</fullName>
    </recommendedName>
</protein>
<feature type="signal peptide" evidence="12">
    <location>
        <begin position="1"/>
        <end position="24"/>
    </location>
</feature>
<evidence type="ECO:0000313" key="13">
    <source>
        <dbReference type="EMBL" id="JAB56872.1"/>
    </source>
</evidence>
<dbReference type="PANTHER" id="PTHR19316">
    <property type="entry name" value="PROTEIN FOLDING REGULATOR"/>
    <property type="match status" value="1"/>
</dbReference>
<keyword evidence="6" id="KW-0256">Endoplasmic reticulum</keyword>
<feature type="region of interest" description="Disordered" evidence="11">
    <location>
        <begin position="65"/>
        <end position="90"/>
    </location>
</feature>
<evidence type="ECO:0000256" key="2">
    <source>
        <dbReference type="ARBA" id="ARBA00010588"/>
    </source>
</evidence>
<organism evidence="13">
    <name type="scientific">Corethrella appendiculata</name>
    <dbReference type="NCBI Taxonomy" id="1370023"/>
    <lineage>
        <taxon>Eukaryota</taxon>
        <taxon>Metazoa</taxon>
        <taxon>Ecdysozoa</taxon>
        <taxon>Arthropoda</taxon>
        <taxon>Hexapoda</taxon>
        <taxon>Insecta</taxon>
        <taxon>Pterygota</taxon>
        <taxon>Neoptera</taxon>
        <taxon>Endopterygota</taxon>
        <taxon>Diptera</taxon>
        <taxon>Nematocera</taxon>
        <taxon>Culicoidea</taxon>
        <taxon>Chaoboridae</taxon>
        <taxon>Corethrella</taxon>
    </lineage>
</organism>
<comment type="subcellular location">
    <subcellularLocation>
        <location evidence="1">Endoplasmic reticulum lumen</location>
    </subcellularLocation>
</comment>
<keyword evidence="7" id="KW-0653">Protein transport</keyword>
<sequence>MALSKTFSLIVFMIVFNLIKSCYCNDTFVPTKEWQTIKEGQEIPPGLHVRINLQTGLKEAKILDETDEKQSSSAIMKSSTADGETNENSKLNKLDEIKDSIKNIPGTEFNLSESDIDKIKNKYKSYEKIKKELNEANMNIKTDAEIINDLFENYQKILHQTPTDANENELLEIFNDFEYFAHQIDNSLYFIDNGGLEKIVFPNIINQTNFQLRISALKLLGALAQNNPKAKVAIFEKNAGVILINLLSHTKQSKEISTAIYSLSSFLRNFPFAQKEILSNARFEILLDLLAKSDIDISNKIRVIIFLSDLFVEYNDAIRSEKDAMKLKQYKDSDTENKLSKFNYCEIVNDFVTNNRKEIVKTIENAEKLISSLENSKMCLDIWSECPMLRHTLLVIKNHLNSEIEENIDNQYLNEIHNRFDLFVKEIYIDTNELKLVQKDEL</sequence>
<accession>U5EHJ2</accession>
<name>U5EHJ2_9DIPT</name>
<evidence type="ECO:0000256" key="9">
    <source>
        <dbReference type="ARBA" id="ARBA00023180"/>
    </source>
</evidence>